<evidence type="ECO:0008006" key="4">
    <source>
        <dbReference type="Google" id="ProtNLM"/>
    </source>
</evidence>
<feature type="transmembrane region" description="Helical" evidence="1">
    <location>
        <begin position="297"/>
        <end position="316"/>
    </location>
</feature>
<feature type="transmembrane region" description="Helical" evidence="1">
    <location>
        <begin position="273"/>
        <end position="291"/>
    </location>
</feature>
<feature type="transmembrane region" description="Helical" evidence="1">
    <location>
        <begin position="164"/>
        <end position="187"/>
    </location>
</feature>
<dbReference type="Proteomes" id="UP000827069">
    <property type="component" value="Chromosome"/>
</dbReference>
<organism evidence="2 3">
    <name type="scientific">Acinetobacter septicus</name>
    <dbReference type="NCBI Taxonomy" id="465797"/>
    <lineage>
        <taxon>Bacteria</taxon>
        <taxon>Pseudomonadati</taxon>
        <taxon>Pseudomonadota</taxon>
        <taxon>Gammaproteobacteria</taxon>
        <taxon>Moraxellales</taxon>
        <taxon>Moraxellaceae</taxon>
        <taxon>Acinetobacter</taxon>
    </lineage>
</organism>
<dbReference type="RefSeq" id="WP_005004135.1">
    <property type="nucleotide sequence ID" value="NZ_CP079898.1"/>
</dbReference>
<feature type="transmembrane region" description="Helical" evidence="1">
    <location>
        <begin position="7"/>
        <end position="27"/>
    </location>
</feature>
<reference evidence="2 3" key="1">
    <citation type="submission" date="2021-07" db="EMBL/GenBank/DDBJ databases">
        <title>FDA dAtabase for Regulatory Grade micrObial Sequences (FDA-ARGOS): Supporting development and validation of Infectious Disease Dx tests.</title>
        <authorList>
            <person name="Sproer C."/>
            <person name="Gronow S."/>
            <person name="Severitt S."/>
            <person name="Schroder I."/>
            <person name="Tallon L."/>
            <person name="Sadzewicz L."/>
            <person name="Zhao X."/>
            <person name="Boylan J."/>
            <person name="Ott S."/>
            <person name="Bowen H."/>
            <person name="Vavikolanu K."/>
            <person name="Mehta A."/>
            <person name="Aluvathingal J."/>
            <person name="Nadendla S."/>
            <person name="Lowell S."/>
            <person name="Myers T."/>
            <person name="Yan Y."/>
        </authorList>
    </citation>
    <scope>NUCLEOTIDE SEQUENCE [LARGE SCALE GENOMIC DNA]</scope>
    <source>
        <strain evidence="2 3">FDAARGOS_1401</strain>
    </source>
</reference>
<accession>A0ABD7F5F2</accession>
<sequence length="539" mass="63083">MIFLRKNCFIFTILIFSIFYLFSAWVADDAYITFRTIENFHNGYGLRWNITERVQSYTHPLWMINLLIGKYIINDLYYLCLILGFFYTVLTIYIIYLLSEKNIFNFTLGVLILFSSKAALDFSSSGLENSLSYFLIACFFYTILKLKEHSHFYLILSTVFSCMFLNRMDLIIPFLPFAFYIFFYQAYQEHRFKKSTLQGFIGFIPVILWSIFALYYYGSFFANSVIAKTNTGLPTTHLHIQGFKYIYGNLIYDPFTSLFIYATSIYSIFSKKYVNKLLGFGLALYIFYLIHVGADYMYGRFLTIPFIISLFIVVTNLRKDLRILKLALVLGLVLSSYNLYQYTFKDIKSFEISNNNFTDERAFYYPTTSLLLTLQENNRSIADHFIETRFIFEDPVTQPTALHTMGFNGYIVSKLFPEKHIVDALGLTDAFLAAHPMKYGSWRIGHFPRALNAEYLNSIKYNQNLITLPEDRAVLDQVFLLSRAPLNDSRRLEAIIKWNNGSTFKTAKQGFQHYPHKLLLQQNLDPKMNLWIPSNLNMD</sequence>
<feature type="transmembrane region" description="Helical" evidence="1">
    <location>
        <begin position="76"/>
        <end position="96"/>
    </location>
</feature>
<keyword evidence="1" id="KW-0472">Membrane</keyword>
<dbReference type="AlphaFoldDB" id="A0ABD7F5F2"/>
<proteinExistence type="predicted"/>
<keyword evidence="3" id="KW-1185">Reference proteome</keyword>
<feature type="transmembrane region" description="Helical" evidence="1">
    <location>
        <begin position="126"/>
        <end position="144"/>
    </location>
</feature>
<feature type="transmembrane region" description="Helical" evidence="1">
    <location>
        <begin position="199"/>
        <end position="218"/>
    </location>
</feature>
<dbReference type="EMBL" id="CP079898">
    <property type="protein sequence ID" value="QXZ23598.1"/>
    <property type="molecule type" value="Genomic_DNA"/>
</dbReference>
<name>A0ABD7F5F2_9GAMM</name>
<gene>
    <name evidence="2" type="ORF">I6L31_02010</name>
</gene>
<feature type="transmembrane region" description="Helical" evidence="1">
    <location>
        <begin position="323"/>
        <end position="340"/>
    </location>
</feature>
<protein>
    <recommendedName>
        <fullName evidence="4">Glycosyltransferase RgtA/B/C/D-like domain-containing protein</fullName>
    </recommendedName>
</protein>
<evidence type="ECO:0000256" key="1">
    <source>
        <dbReference type="SAM" id="Phobius"/>
    </source>
</evidence>
<evidence type="ECO:0000313" key="3">
    <source>
        <dbReference type="Proteomes" id="UP000827069"/>
    </source>
</evidence>
<evidence type="ECO:0000313" key="2">
    <source>
        <dbReference type="EMBL" id="QXZ23598.1"/>
    </source>
</evidence>
<keyword evidence="1" id="KW-1133">Transmembrane helix</keyword>
<keyword evidence="1" id="KW-0812">Transmembrane</keyword>